<evidence type="ECO:0000256" key="3">
    <source>
        <dbReference type="ARBA" id="ARBA00022692"/>
    </source>
</evidence>
<evidence type="ECO:0000256" key="1">
    <source>
        <dbReference type="ARBA" id="ARBA00004141"/>
    </source>
</evidence>
<feature type="domain" description="EamA" evidence="7">
    <location>
        <begin position="13"/>
        <end position="142"/>
    </location>
</feature>
<proteinExistence type="inferred from homology"/>
<dbReference type="SUPFAM" id="SSF103481">
    <property type="entry name" value="Multidrug resistance efflux transporter EmrE"/>
    <property type="match status" value="2"/>
</dbReference>
<organism evidence="8 9">
    <name type="scientific">Novosphingobium sediminicola</name>
    <dbReference type="NCBI Taxonomy" id="563162"/>
    <lineage>
        <taxon>Bacteria</taxon>
        <taxon>Pseudomonadati</taxon>
        <taxon>Pseudomonadota</taxon>
        <taxon>Alphaproteobacteria</taxon>
        <taxon>Sphingomonadales</taxon>
        <taxon>Sphingomonadaceae</taxon>
        <taxon>Novosphingobium</taxon>
    </lineage>
</organism>
<feature type="domain" description="EamA" evidence="7">
    <location>
        <begin position="157"/>
        <end position="286"/>
    </location>
</feature>
<dbReference type="Pfam" id="PF00892">
    <property type="entry name" value="EamA"/>
    <property type="match status" value="2"/>
</dbReference>
<dbReference type="RefSeq" id="WP_343059126.1">
    <property type="nucleotide sequence ID" value="NZ_JACIDX010000012.1"/>
</dbReference>
<dbReference type="GO" id="GO:0016020">
    <property type="term" value="C:membrane"/>
    <property type="evidence" value="ECO:0007669"/>
    <property type="project" value="UniProtKB-SubCell"/>
</dbReference>
<evidence type="ECO:0000256" key="4">
    <source>
        <dbReference type="ARBA" id="ARBA00022989"/>
    </source>
</evidence>
<dbReference type="InterPro" id="IPR037185">
    <property type="entry name" value="EmrE-like"/>
</dbReference>
<feature type="transmembrane region" description="Helical" evidence="6">
    <location>
        <begin position="270"/>
        <end position="288"/>
    </location>
</feature>
<dbReference type="Proteomes" id="UP000548867">
    <property type="component" value="Unassembled WGS sequence"/>
</dbReference>
<evidence type="ECO:0000256" key="5">
    <source>
        <dbReference type="ARBA" id="ARBA00023136"/>
    </source>
</evidence>
<feature type="transmembrane region" description="Helical" evidence="6">
    <location>
        <begin position="126"/>
        <end position="144"/>
    </location>
</feature>
<feature type="transmembrane region" description="Helical" evidence="6">
    <location>
        <begin position="75"/>
        <end position="95"/>
    </location>
</feature>
<comment type="similarity">
    <text evidence="2">Belongs to the drug/metabolite transporter (DMT) superfamily. 10 TMS drug/metabolite exporter (DME) (TC 2.A.7.3) family.</text>
</comment>
<evidence type="ECO:0000313" key="9">
    <source>
        <dbReference type="Proteomes" id="UP000548867"/>
    </source>
</evidence>
<dbReference type="PANTHER" id="PTHR22911:SF6">
    <property type="entry name" value="SOLUTE CARRIER FAMILY 35 MEMBER G1"/>
    <property type="match status" value="1"/>
</dbReference>
<keyword evidence="4 6" id="KW-1133">Transmembrane helix</keyword>
<sequence length="306" mass="33040">MPQHQRPFLALGLRLAATLALATLYMMVKLLHQRGVALPEIMFWRQALTIPLLGGWLAVRGKLFSLYTRRLKTHALRTITGSIGMVCLFGAQVLLPLPVATVLGFTTPLFAVLLTAIVYKSPPGRLRWMAVALGFAGVLIITAPRDGASIAGGISPLGLAAGLSSGFLVAVISLQIRDLTSTETPIAVVFYFALFGTLLLTPTMLWYMTPHSPALWAEIIAMGVVGALAQVLLTAALRFGSAASVLVMDYATLIWTTIYGWTIFEQLPPAHTWAGAPLIVAAGMMIALREHRRVKEDRIKAARETA</sequence>
<feature type="transmembrane region" description="Helical" evidence="6">
    <location>
        <begin position="186"/>
        <end position="208"/>
    </location>
</feature>
<evidence type="ECO:0000256" key="6">
    <source>
        <dbReference type="SAM" id="Phobius"/>
    </source>
</evidence>
<dbReference type="AlphaFoldDB" id="A0A7W6CGR0"/>
<keyword evidence="9" id="KW-1185">Reference proteome</keyword>
<evidence type="ECO:0000259" key="7">
    <source>
        <dbReference type="Pfam" id="PF00892"/>
    </source>
</evidence>
<feature type="transmembrane region" description="Helical" evidence="6">
    <location>
        <begin position="245"/>
        <end position="264"/>
    </location>
</feature>
<feature type="transmembrane region" description="Helical" evidence="6">
    <location>
        <begin position="12"/>
        <end position="31"/>
    </location>
</feature>
<gene>
    <name evidence="8" type="ORF">GGR38_003166</name>
</gene>
<comment type="subcellular location">
    <subcellularLocation>
        <location evidence="1">Membrane</location>
        <topology evidence="1">Multi-pass membrane protein</topology>
    </subcellularLocation>
</comment>
<keyword evidence="3 6" id="KW-0812">Transmembrane</keyword>
<evidence type="ECO:0000256" key="2">
    <source>
        <dbReference type="ARBA" id="ARBA00009853"/>
    </source>
</evidence>
<reference evidence="8 9" key="1">
    <citation type="submission" date="2020-08" db="EMBL/GenBank/DDBJ databases">
        <title>Genomic Encyclopedia of Type Strains, Phase IV (KMG-IV): sequencing the most valuable type-strain genomes for metagenomic binning, comparative biology and taxonomic classification.</title>
        <authorList>
            <person name="Goeker M."/>
        </authorList>
    </citation>
    <scope>NUCLEOTIDE SEQUENCE [LARGE SCALE GENOMIC DNA]</scope>
    <source>
        <strain evidence="8 9">DSM 27057</strain>
    </source>
</reference>
<accession>A0A7W6CGR0</accession>
<dbReference type="PANTHER" id="PTHR22911">
    <property type="entry name" value="ACYL-MALONYL CONDENSING ENZYME-RELATED"/>
    <property type="match status" value="1"/>
</dbReference>
<dbReference type="InterPro" id="IPR000620">
    <property type="entry name" value="EamA_dom"/>
</dbReference>
<feature type="transmembrane region" description="Helical" evidence="6">
    <location>
        <begin position="101"/>
        <end position="119"/>
    </location>
</feature>
<feature type="transmembrane region" description="Helical" evidence="6">
    <location>
        <begin position="43"/>
        <end position="63"/>
    </location>
</feature>
<protein>
    <submittedName>
        <fullName evidence="8">Drug/metabolite transporter (DMT)-like permease</fullName>
    </submittedName>
</protein>
<evidence type="ECO:0000313" key="8">
    <source>
        <dbReference type="EMBL" id="MBB3956208.1"/>
    </source>
</evidence>
<feature type="transmembrane region" description="Helical" evidence="6">
    <location>
        <begin position="214"/>
        <end position="233"/>
    </location>
</feature>
<name>A0A7W6CGR0_9SPHN</name>
<dbReference type="EMBL" id="JACIDX010000012">
    <property type="protein sequence ID" value="MBB3956208.1"/>
    <property type="molecule type" value="Genomic_DNA"/>
</dbReference>
<feature type="transmembrane region" description="Helical" evidence="6">
    <location>
        <begin position="150"/>
        <end position="174"/>
    </location>
</feature>
<keyword evidence="5 6" id="KW-0472">Membrane</keyword>
<comment type="caution">
    <text evidence="8">The sequence shown here is derived from an EMBL/GenBank/DDBJ whole genome shotgun (WGS) entry which is preliminary data.</text>
</comment>